<reference evidence="2" key="1">
    <citation type="submission" date="2022-04" db="EMBL/GenBank/DDBJ databases">
        <title>A functionally conserved STORR gene fusion in Papaver species that diverged 16.8 million years ago.</title>
        <authorList>
            <person name="Catania T."/>
        </authorList>
    </citation>
    <scope>NUCLEOTIDE SEQUENCE</scope>
    <source>
        <strain evidence="2">S-188037</strain>
    </source>
</reference>
<accession>A0AAD4TB53</accession>
<evidence type="ECO:0000313" key="3">
    <source>
        <dbReference type="Proteomes" id="UP001202328"/>
    </source>
</evidence>
<gene>
    <name evidence="2" type="ORF">MKW98_003470</name>
</gene>
<organism evidence="2 3">
    <name type="scientific">Papaver atlanticum</name>
    <dbReference type="NCBI Taxonomy" id="357466"/>
    <lineage>
        <taxon>Eukaryota</taxon>
        <taxon>Viridiplantae</taxon>
        <taxon>Streptophyta</taxon>
        <taxon>Embryophyta</taxon>
        <taxon>Tracheophyta</taxon>
        <taxon>Spermatophyta</taxon>
        <taxon>Magnoliopsida</taxon>
        <taxon>Ranunculales</taxon>
        <taxon>Papaveraceae</taxon>
        <taxon>Papaveroideae</taxon>
        <taxon>Papaver</taxon>
    </lineage>
</organism>
<dbReference type="PANTHER" id="PTHR31865:SF2">
    <property type="entry name" value="OSJNBA0004B13.24 PROTEIN"/>
    <property type="match status" value="1"/>
</dbReference>
<dbReference type="PANTHER" id="PTHR31865">
    <property type="entry name" value="OSJNBA0071G03.3 PROTEIN"/>
    <property type="match status" value="1"/>
</dbReference>
<feature type="region of interest" description="Disordered" evidence="1">
    <location>
        <begin position="274"/>
        <end position="301"/>
    </location>
</feature>
<evidence type="ECO:0000256" key="1">
    <source>
        <dbReference type="SAM" id="MobiDB-lite"/>
    </source>
</evidence>
<name>A0AAD4TB53_9MAGN</name>
<evidence type="ECO:0008006" key="4">
    <source>
        <dbReference type="Google" id="ProtNLM"/>
    </source>
</evidence>
<dbReference type="EMBL" id="JAJJMB010003633">
    <property type="protein sequence ID" value="KAI3946907.1"/>
    <property type="molecule type" value="Genomic_DNA"/>
</dbReference>
<protein>
    <recommendedName>
        <fullName evidence="4">Fold protein</fullName>
    </recommendedName>
</protein>
<feature type="compositionally biased region" description="Polar residues" evidence="1">
    <location>
        <begin position="277"/>
        <end position="288"/>
    </location>
</feature>
<comment type="caution">
    <text evidence="2">The sequence shown here is derived from an EMBL/GenBank/DDBJ whole genome shotgun (WGS) entry which is preliminary data.</text>
</comment>
<evidence type="ECO:0000313" key="2">
    <source>
        <dbReference type="EMBL" id="KAI3946907.1"/>
    </source>
</evidence>
<dbReference type="AlphaFoldDB" id="A0AAD4TB53"/>
<feature type="compositionally biased region" description="Acidic residues" evidence="1">
    <location>
        <begin position="112"/>
        <end position="123"/>
    </location>
</feature>
<dbReference type="Proteomes" id="UP001202328">
    <property type="component" value="Unassembled WGS sequence"/>
</dbReference>
<keyword evidence="3" id="KW-1185">Reference proteome</keyword>
<feature type="region of interest" description="Disordered" evidence="1">
    <location>
        <begin position="109"/>
        <end position="194"/>
    </location>
</feature>
<sequence>MASDETMPMITSSSSMQEEEDTQYEVDDMVDYPSHHHHLHHLNHPHNLSRLSMCSSNIKVSISSPTSAVYDQESDHDIISSADYGFAEDVVVNNGDGGVVGTYMSRLSIEGSDNDGDEEFSDEEGNKGRRARMTISSVFSSDSDKENGCVSLPATPPRRRSRRSTGLAAGLKDYSSENELQQEKGNKMKSRNSRRRVVRERWVEKCWEKKRYNNMGGNMDDQEMGECLVITRPKGGKRSLCMDKDEVKACEDLGFELEHGRIFEIPSRISIPAGGSTIDTSSGGNSPIASWRISSPGDDPRDVKARLKVWAQAVALASTSRSFS</sequence>
<proteinExistence type="predicted"/>